<evidence type="ECO:0000313" key="1">
    <source>
        <dbReference type="EMBL" id="CAB5230198.1"/>
    </source>
</evidence>
<reference evidence="1" key="1">
    <citation type="submission" date="2020-05" db="EMBL/GenBank/DDBJ databases">
        <authorList>
            <person name="Chiriac C."/>
            <person name="Salcher M."/>
            <person name="Ghai R."/>
            <person name="Kavagutti S V."/>
        </authorList>
    </citation>
    <scope>NUCLEOTIDE SEQUENCE</scope>
</reference>
<sequence>MTFKLFGRDVSASKALKGVGNEAQHTGKALSSHIGAGTIAAGAALGNLAAGGIATLIGSFGSLVTGARDAAAAQRITAQVIKTTGGAANVTVGQIGDLATAISNKTGIDDDAIVSAENLLLTFTNVHNEVGKGNDIFNQATQAAADMSTALGT</sequence>
<proteinExistence type="predicted"/>
<organism evidence="1">
    <name type="scientific">uncultured Caudovirales phage</name>
    <dbReference type="NCBI Taxonomy" id="2100421"/>
    <lineage>
        <taxon>Viruses</taxon>
        <taxon>Duplodnaviria</taxon>
        <taxon>Heunggongvirae</taxon>
        <taxon>Uroviricota</taxon>
        <taxon>Caudoviricetes</taxon>
        <taxon>Peduoviridae</taxon>
        <taxon>Maltschvirus</taxon>
        <taxon>Maltschvirus maltsch</taxon>
    </lineage>
</organism>
<gene>
    <name evidence="1" type="ORF">UFOVP1571_50</name>
</gene>
<protein>
    <submittedName>
        <fullName evidence="1">Uncharacterized protein</fullName>
    </submittedName>
</protein>
<name>A0A6J7XGL6_9CAUD</name>
<accession>A0A6J7XGL6</accession>
<dbReference type="EMBL" id="LR798413">
    <property type="protein sequence ID" value="CAB5230198.1"/>
    <property type="molecule type" value="Genomic_DNA"/>
</dbReference>
<feature type="non-terminal residue" evidence="1">
    <location>
        <position position="153"/>
    </location>
</feature>